<evidence type="ECO:0000256" key="1">
    <source>
        <dbReference type="SAM" id="MobiDB-lite"/>
    </source>
</evidence>
<dbReference type="OrthoDB" id="3249614at2759"/>
<gene>
    <name evidence="2" type="ORF">RDB_LOCUS30482</name>
</gene>
<comment type="caution">
    <text evidence="2">The sequence shown here is derived from an EMBL/GenBank/DDBJ whole genome shotgun (WGS) entry which is preliminary data.</text>
</comment>
<sequence>VNTQLQFGNYIDYAIIAWLLSRLAQQNRAHEEFGSLTPRLQSIQTDIEVEGKRPRPTRSDRPKCGLTETSATSGTRNDEETVVNNRGRRKRRGCRGTSSWFCWVLLDGRFGFSALNEPLGHILSTSSLTKSWRTFCILSIPPSPVDSPPSSTSPVPRDL</sequence>
<name>A0A8H3DSJ4_9AGAM</name>
<proteinExistence type="predicted"/>
<accession>A0A8H3DSJ4</accession>
<feature type="non-terminal residue" evidence="2">
    <location>
        <position position="159"/>
    </location>
</feature>
<feature type="compositionally biased region" description="Basic and acidic residues" evidence="1">
    <location>
        <begin position="50"/>
        <end position="63"/>
    </location>
</feature>
<dbReference type="Proteomes" id="UP000663827">
    <property type="component" value="Unassembled WGS sequence"/>
</dbReference>
<dbReference type="EMBL" id="CAJNJQ010000614">
    <property type="protein sequence ID" value="CAE7089228.1"/>
    <property type="molecule type" value="Genomic_DNA"/>
</dbReference>
<organism evidence="2 3">
    <name type="scientific">Rhizoctonia solani</name>
    <dbReference type="NCBI Taxonomy" id="456999"/>
    <lineage>
        <taxon>Eukaryota</taxon>
        <taxon>Fungi</taxon>
        <taxon>Dikarya</taxon>
        <taxon>Basidiomycota</taxon>
        <taxon>Agaricomycotina</taxon>
        <taxon>Agaricomycetes</taxon>
        <taxon>Cantharellales</taxon>
        <taxon>Ceratobasidiaceae</taxon>
        <taxon>Rhizoctonia</taxon>
    </lineage>
</organism>
<evidence type="ECO:0000313" key="3">
    <source>
        <dbReference type="Proteomes" id="UP000663827"/>
    </source>
</evidence>
<protein>
    <submittedName>
        <fullName evidence="2">Uncharacterized protein</fullName>
    </submittedName>
</protein>
<evidence type="ECO:0000313" key="2">
    <source>
        <dbReference type="EMBL" id="CAE7089228.1"/>
    </source>
</evidence>
<feature type="region of interest" description="Disordered" evidence="1">
    <location>
        <begin position="50"/>
        <end position="93"/>
    </location>
</feature>
<reference evidence="2" key="1">
    <citation type="submission" date="2021-01" db="EMBL/GenBank/DDBJ databases">
        <authorList>
            <person name="Kaushik A."/>
        </authorList>
    </citation>
    <scope>NUCLEOTIDE SEQUENCE</scope>
    <source>
        <strain evidence="2">AG5</strain>
    </source>
</reference>
<dbReference type="AlphaFoldDB" id="A0A8H3DSJ4"/>